<dbReference type="PANTHER" id="PTHR24637:SF236">
    <property type="entry name" value="NEMATODE CUTICLE COLLAGEN N-TERMINAL DOMAIN-CONTAINING PROTEIN"/>
    <property type="match status" value="1"/>
</dbReference>
<keyword evidence="2" id="KW-0677">Repeat</keyword>
<evidence type="ECO:0000313" key="7">
    <source>
        <dbReference type="EMBL" id="PAV61678.1"/>
    </source>
</evidence>
<feature type="compositionally biased region" description="Gly residues" evidence="4">
    <location>
        <begin position="317"/>
        <end position="326"/>
    </location>
</feature>
<dbReference type="EMBL" id="LIAE01010402">
    <property type="protein sequence ID" value="PAV61678.1"/>
    <property type="molecule type" value="Genomic_DNA"/>
</dbReference>
<evidence type="ECO:0000256" key="3">
    <source>
        <dbReference type="ARBA" id="ARBA00023157"/>
    </source>
</evidence>
<feature type="compositionally biased region" description="Gly residues" evidence="4">
    <location>
        <begin position="234"/>
        <end position="243"/>
    </location>
</feature>
<dbReference type="InterPro" id="IPR002486">
    <property type="entry name" value="Col_cuticle_N"/>
</dbReference>
<dbReference type="Pfam" id="PF01484">
    <property type="entry name" value="Col_cuticle_N"/>
    <property type="match status" value="1"/>
</dbReference>
<reference evidence="7 8" key="1">
    <citation type="journal article" date="2017" name="Curr. Biol.">
        <title>Genome architecture and evolution of a unichromosomal asexual nematode.</title>
        <authorList>
            <person name="Fradin H."/>
            <person name="Zegar C."/>
            <person name="Gutwein M."/>
            <person name="Lucas J."/>
            <person name="Kovtun M."/>
            <person name="Corcoran D."/>
            <person name="Baugh L.R."/>
            <person name="Kiontke K."/>
            <person name="Gunsalus K."/>
            <person name="Fitch D.H."/>
            <person name="Piano F."/>
        </authorList>
    </citation>
    <scope>NUCLEOTIDE SEQUENCE [LARGE SCALE GENOMIC DNA]</scope>
    <source>
        <strain evidence="7">PF1309</strain>
    </source>
</reference>
<comment type="subunit">
    <text evidence="1">Collagen polypeptide chains are complexed within the cuticle by disulfide bonds and other types of covalent cross-links.</text>
</comment>
<accession>A0A2A2JIU7</accession>
<protein>
    <recommendedName>
        <fullName evidence="6">Nematode cuticle collagen N-terminal domain-containing protein</fullName>
    </recommendedName>
</protein>
<dbReference type="STRING" id="2018661.A0A2A2JIU7"/>
<name>A0A2A2JIU7_9BILA</name>
<keyword evidence="5" id="KW-0472">Membrane</keyword>
<feature type="region of interest" description="Disordered" evidence="4">
    <location>
        <begin position="1"/>
        <end position="22"/>
    </location>
</feature>
<keyword evidence="8" id="KW-1185">Reference proteome</keyword>
<feature type="domain" description="Nematode cuticle collagen N-terminal" evidence="6">
    <location>
        <begin position="73"/>
        <end position="125"/>
    </location>
</feature>
<feature type="compositionally biased region" description="Low complexity" evidence="4">
    <location>
        <begin position="212"/>
        <end position="233"/>
    </location>
</feature>
<evidence type="ECO:0000259" key="6">
    <source>
        <dbReference type="SMART" id="SM01088"/>
    </source>
</evidence>
<dbReference type="PANTHER" id="PTHR24637">
    <property type="entry name" value="COLLAGEN"/>
    <property type="match status" value="1"/>
</dbReference>
<evidence type="ECO:0000256" key="1">
    <source>
        <dbReference type="ARBA" id="ARBA00011518"/>
    </source>
</evidence>
<feature type="compositionally biased region" description="Polar residues" evidence="4">
    <location>
        <begin position="142"/>
        <end position="156"/>
    </location>
</feature>
<keyword evidence="3" id="KW-1015">Disulfide bond</keyword>
<feature type="compositionally biased region" description="Low complexity" evidence="4">
    <location>
        <begin position="244"/>
        <end position="253"/>
    </location>
</feature>
<dbReference type="SMART" id="SM01088">
    <property type="entry name" value="Col_cuticle_N"/>
    <property type="match status" value="1"/>
</dbReference>
<dbReference type="Proteomes" id="UP000218231">
    <property type="component" value="Unassembled WGS sequence"/>
</dbReference>
<evidence type="ECO:0000256" key="5">
    <source>
        <dbReference type="SAM" id="Phobius"/>
    </source>
</evidence>
<sequence length="360" mass="35847">MPFPEMERGQTHRFSSGEAINGTGGRGDVTILAQQPSSLSTYQSRLVYKSLGVKADVLVTPYSRRRERMSAKVLVTVASGASGVVILACLVMVGVLFQDINNLYDEVMDEMIEFRMTANEAWKEMIVPQTPNLQTLFGRNKRQAPQCNCGPQSQNCPAGPPGPPGQKGEDGTPGEAGEDGIPGGKGIGITADSGPGGCISCPMGPPGPPGPDGAAGEPGPNGNNGQDGTPGQNGADGGIGEAGEAGADGAPGEPGQPGPNGQDAERGQGMPGPAGEAGPQGSAGSDGQPGQDGAPGKDGEAGPAGPDGQPGSAGSDGQPGGNGSPGAPGSDSAYCPCPTRTAAVENNSNHGGYRKRVRKA</sequence>
<feature type="region of interest" description="Disordered" evidence="4">
    <location>
        <begin position="142"/>
        <end position="360"/>
    </location>
</feature>
<dbReference type="AlphaFoldDB" id="A0A2A2JIU7"/>
<gene>
    <name evidence="7" type="ORF">WR25_04319</name>
</gene>
<organism evidence="7 8">
    <name type="scientific">Diploscapter pachys</name>
    <dbReference type="NCBI Taxonomy" id="2018661"/>
    <lineage>
        <taxon>Eukaryota</taxon>
        <taxon>Metazoa</taxon>
        <taxon>Ecdysozoa</taxon>
        <taxon>Nematoda</taxon>
        <taxon>Chromadorea</taxon>
        <taxon>Rhabditida</taxon>
        <taxon>Rhabditina</taxon>
        <taxon>Rhabditomorpha</taxon>
        <taxon>Rhabditoidea</taxon>
        <taxon>Rhabditidae</taxon>
        <taxon>Diploscapter</taxon>
    </lineage>
</organism>
<keyword evidence="5" id="KW-1133">Transmembrane helix</keyword>
<evidence type="ECO:0000256" key="2">
    <source>
        <dbReference type="ARBA" id="ARBA00022737"/>
    </source>
</evidence>
<evidence type="ECO:0000256" key="4">
    <source>
        <dbReference type="SAM" id="MobiDB-lite"/>
    </source>
</evidence>
<feature type="compositionally biased region" description="Basic and acidic residues" evidence="4">
    <location>
        <begin position="1"/>
        <end position="10"/>
    </location>
</feature>
<feature type="compositionally biased region" description="Low complexity" evidence="4">
    <location>
        <begin position="301"/>
        <end position="316"/>
    </location>
</feature>
<comment type="caution">
    <text evidence="7">The sequence shown here is derived from an EMBL/GenBank/DDBJ whole genome shotgun (WGS) entry which is preliminary data.</text>
</comment>
<proteinExistence type="predicted"/>
<dbReference type="GO" id="GO:0042302">
    <property type="term" value="F:structural constituent of cuticle"/>
    <property type="evidence" value="ECO:0007669"/>
    <property type="project" value="InterPro"/>
</dbReference>
<keyword evidence="5" id="KW-0812">Transmembrane</keyword>
<feature type="transmembrane region" description="Helical" evidence="5">
    <location>
        <begin position="73"/>
        <end position="97"/>
    </location>
</feature>
<dbReference type="OrthoDB" id="5876933at2759"/>
<evidence type="ECO:0000313" key="8">
    <source>
        <dbReference type="Proteomes" id="UP000218231"/>
    </source>
</evidence>